<gene>
    <name evidence="1" type="ORF">IIA_02901</name>
</gene>
<comment type="caution">
    <text evidence="1">The sequence shown here is derived from an EMBL/GenBank/DDBJ whole genome shotgun (WGS) entry which is preliminary data.</text>
</comment>
<organism evidence="1 2">
    <name type="scientific">Bacillus cereus (strain VD014)</name>
    <dbReference type="NCBI Taxonomy" id="1053223"/>
    <lineage>
        <taxon>Bacteria</taxon>
        <taxon>Bacillati</taxon>
        <taxon>Bacillota</taxon>
        <taxon>Bacilli</taxon>
        <taxon>Bacillales</taxon>
        <taxon>Bacillaceae</taxon>
        <taxon>Bacillus</taxon>
        <taxon>Bacillus cereus group</taxon>
    </lineage>
</organism>
<dbReference type="AlphaFoldDB" id="A0A9W5K8F4"/>
<dbReference type="Proteomes" id="UP000006607">
    <property type="component" value="Unassembled WGS sequence"/>
</dbReference>
<evidence type="ECO:0000313" key="2">
    <source>
        <dbReference type="Proteomes" id="UP000006607"/>
    </source>
</evidence>
<sequence>MFTQIPIQETYMEIFELNKVYGNNHGVVDTEDKNSVQVEKEFQKIIRSRKDDLQFSELLSAIK</sequence>
<protein>
    <submittedName>
        <fullName evidence="1">Uncharacterized protein</fullName>
    </submittedName>
</protein>
<evidence type="ECO:0000313" key="1">
    <source>
        <dbReference type="EMBL" id="EJR22866.1"/>
    </source>
</evidence>
<reference evidence="1" key="1">
    <citation type="submission" date="2012-04" db="EMBL/GenBank/DDBJ databases">
        <title>The Genome Sequence of Bacillus cereus VD014.</title>
        <authorList>
            <consortium name="The Broad Institute Genome Sequencing Platform"/>
            <consortium name="The Broad Institute Genome Sequencing Center for Infectious Disease"/>
            <person name="Feldgarden M."/>
            <person name="Van der Auwera G.A."/>
            <person name="Mahillon J."/>
            <person name="Duprez V."/>
            <person name="Timmery S."/>
            <person name="Mattelet C."/>
            <person name="Dierick K."/>
            <person name="Sun M."/>
            <person name="Yu Z."/>
            <person name="Zhu L."/>
            <person name="Hu X."/>
            <person name="Shank E.B."/>
            <person name="Swiecicka I."/>
            <person name="Hansen B.M."/>
            <person name="Andrup L."/>
            <person name="Young S.K."/>
            <person name="Zeng Q."/>
            <person name="Gargeya S."/>
            <person name="Fitzgerald M."/>
            <person name="Haas B."/>
            <person name="Abouelleil A."/>
            <person name="Alvarado L."/>
            <person name="Arachchi H.M."/>
            <person name="Berlin A."/>
            <person name="Chapman S.B."/>
            <person name="Goldberg J."/>
            <person name="Griggs A."/>
            <person name="Gujja S."/>
            <person name="Hansen M."/>
            <person name="Howarth C."/>
            <person name="Imamovic A."/>
            <person name="Larimer J."/>
            <person name="McCowen C."/>
            <person name="Montmayeur A."/>
            <person name="Murphy C."/>
            <person name="Neiman D."/>
            <person name="Pearson M."/>
            <person name="Priest M."/>
            <person name="Roberts A."/>
            <person name="Saif S."/>
            <person name="Shea T."/>
            <person name="Sisk P."/>
            <person name="Sykes S."/>
            <person name="Wortman J."/>
            <person name="Nusbaum C."/>
            <person name="Birren B."/>
        </authorList>
    </citation>
    <scope>NUCLEOTIDE SEQUENCE</scope>
    <source>
        <strain evidence="1">VD014</strain>
    </source>
</reference>
<accession>A0A9W5K8F4</accession>
<dbReference type="RefSeq" id="WP_000495000.1">
    <property type="nucleotide sequence ID" value="NZ_JH792025.1"/>
</dbReference>
<dbReference type="EMBL" id="AHER01000030">
    <property type="protein sequence ID" value="EJR22866.1"/>
    <property type="molecule type" value="Genomic_DNA"/>
</dbReference>
<proteinExistence type="predicted"/>
<name>A0A9W5K8F4_BACC8</name>